<comment type="subcellular location">
    <subcellularLocation>
        <location evidence="1">Nucleus</location>
    </subcellularLocation>
</comment>
<dbReference type="GO" id="GO:0071051">
    <property type="term" value="P:poly(A)-dependent snoRNA 3'-end processing"/>
    <property type="evidence" value="ECO:0007669"/>
    <property type="project" value="TreeGrafter"/>
</dbReference>
<evidence type="ECO:0000313" key="6">
    <source>
        <dbReference type="Proteomes" id="UP000030763"/>
    </source>
</evidence>
<dbReference type="InterPro" id="IPR010997">
    <property type="entry name" value="HRDC-like_sf"/>
</dbReference>
<dbReference type="GO" id="GO:0071036">
    <property type="term" value="P:nuclear polyadenylation-dependent snoRNA catabolic process"/>
    <property type="evidence" value="ECO:0007669"/>
    <property type="project" value="TreeGrafter"/>
</dbReference>
<dbReference type="Pfam" id="PF00570">
    <property type="entry name" value="HRDC"/>
    <property type="match status" value="1"/>
</dbReference>
<evidence type="ECO:0000256" key="3">
    <source>
        <dbReference type="SAM" id="MobiDB-lite"/>
    </source>
</evidence>
<dbReference type="PANTHER" id="PTHR12124">
    <property type="entry name" value="POLYMYOSITIS/SCLERODERMA AUTOANTIGEN-RELATED"/>
    <property type="match status" value="1"/>
</dbReference>
<feature type="compositionally biased region" description="Basic and acidic residues" evidence="3">
    <location>
        <begin position="204"/>
        <end position="222"/>
    </location>
</feature>
<dbReference type="SUPFAM" id="SSF47819">
    <property type="entry name" value="HRDC-like"/>
    <property type="match status" value="1"/>
</dbReference>
<dbReference type="GO" id="GO:0000175">
    <property type="term" value="F:3'-5'-RNA exonuclease activity"/>
    <property type="evidence" value="ECO:0007669"/>
    <property type="project" value="InterPro"/>
</dbReference>
<feature type="region of interest" description="Disordered" evidence="3">
    <location>
        <begin position="18"/>
        <end position="44"/>
    </location>
</feature>
<dbReference type="GO" id="GO:0005730">
    <property type="term" value="C:nucleolus"/>
    <property type="evidence" value="ECO:0007669"/>
    <property type="project" value="TreeGrafter"/>
</dbReference>
<dbReference type="InterPro" id="IPR036397">
    <property type="entry name" value="RNaseH_sf"/>
</dbReference>
<dbReference type="GO" id="GO:0071040">
    <property type="term" value="P:nuclear polyadenylation-dependent antisense transcript catabolic process"/>
    <property type="evidence" value="ECO:0007669"/>
    <property type="project" value="TreeGrafter"/>
</dbReference>
<feature type="region of interest" description="Disordered" evidence="3">
    <location>
        <begin position="966"/>
        <end position="1001"/>
    </location>
</feature>
<evidence type="ECO:0000313" key="5">
    <source>
        <dbReference type="EMBL" id="CDJ60483.1"/>
    </source>
</evidence>
<feature type="compositionally biased region" description="Low complexity" evidence="3">
    <location>
        <begin position="842"/>
        <end position="865"/>
    </location>
</feature>
<feature type="region of interest" description="Disordered" evidence="3">
    <location>
        <begin position="134"/>
        <end position="153"/>
    </location>
</feature>
<dbReference type="GeneID" id="25337077"/>
<dbReference type="SUPFAM" id="SSF53098">
    <property type="entry name" value="Ribonuclease H-like"/>
    <property type="match status" value="1"/>
</dbReference>
<feature type="compositionally biased region" description="Polar residues" evidence="3">
    <location>
        <begin position="136"/>
        <end position="153"/>
    </location>
</feature>
<feature type="region of interest" description="Disordered" evidence="3">
    <location>
        <begin position="755"/>
        <end position="789"/>
    </location>
</feature>
<evidence type="ECO:0000256" key="2">
    <source>
        <dbReference type="ARBA" id="ARBA00023242"/>
    </source>
</evidence>
<feature type="region of interest" description="Disordered" evidence="3">
    <location>
        <begin position="909"/>
        <end position="931"/>
    </location>
</feature>
<dbReference type="Proteomes" id="UP000030763">
    <property type="component" value="Unassembled WGS sequence"/>
</dbReference>
<evidence type="ECO:0000256" key="1">
    <source>
        <dbReference type="ARBA" id="ARBA00004123"/>
    </source>
</evidence>
<dbReference type="Gene3D" id="3.30.420.10">
    <property type="entry name" value="Ribonuclease H-like superfamily/Ribonuclease H"/>
    <property type="match status" value="1"/>
</dbReference>
<dbReference type="OrthoDB" id="2250022at2759"/>
<dbReference type="Gene3D" id="1.10.150.80">
    <property type="entry name" value="HRDC domain"/>
    <property type="match status" value="1"/>
</dbReference>
<feature type="compositionally biased region" description="Polar residues" evidence="3">
    <location>
        <begin position="18"/>
        <end position="37"/>
    </location>
</feature>
<dbReference type="GO" id="GO:0071039">
    <property type="term" value="P:nuclear polyadenylation-dependent CUT catabolic process"/>
    <property type="evidence" value="ECO:0007669"/>
    <property type="project" value="TreeGrafter"/>
</dbReference>
<feature type="compositionally biased region" description="Low complexity" evidence="3">
    <location>
        <begin position="913"/>
        <end position="923"/>
    </location>
</feature>
<dbReference type="PANTHER" id="PTHR12124:SF47">
    <property type="entry name" value="EXOSOME COMPONENT 10"/>
    <property type="match status" value="1"/>
</dbReference>
<dbReference type="GO" id="GO:0000176">
    <property type="term" value="C:nuclear exosome (RNase complex)"/>
    <property type="evidence" value="ECO:0007669"/>
    <property type="project" value="TreeGrafter"/>
</dbReference>
<gene>
    <name evidence="5" type="ORF">EMWEY_00030910</name>
</gene>
<keyword evidence="6" id="KW-1185">Reference proteome</keyword>
<keyword evidence="2" id="KW-0539">Nucleus</keyword>
<dbReference type="GO" id="GO:0000166">
    <property type="term" value="F:nucleotide binding"/>
    <property type="evidence" value="ECO:0007669"/>
    <property type="project" value="InterPro"/>
</dbReference>
<feature type="compositionally biased region" description="Basic and acidic residues" evidence="3">
    <location>
        <begin position="335"/>
        <end position="351"/>
    </location>
</feature>
<dbReference type="GO" id="GO:0003727">
    <property type="term" value="F:single-stranded RNA binding"/>
    <property type="evidence" value="ECO:0007669"/>
    <property type="project" value="TreeGrafter"/>
</dbReference>
<organism evidence="5 6">
    <name type="scientific">Eimeria maxima</name>
    <name type="common">Coccidian parasite</name>
    <dbReference type="NCBI Taxonomy" id="5804"/>
    <lineage>
        <taxon>Eukaryota</taxon>
        <taxon>Sar</taxon>
        <taxon>Alveolata</taxon>
        <taxon>Apicomplexa</taxon>
        <taxon>Conoidasida</taxon>
        <taxon>Coccidia</taxon>
        <taxon>Eucoccidiorida</taxon>
        <taxon>Eimeriorina</taxon>
        <taxon>Eimeriidae</taxon>
        <taxon>Eimeria</taxon>
    </lineage>
</organism>
<feature type="compositionally biased region" description="Basic and acidic residues" evidence="3">
    <location>
        <begin position="828"/>
        <end position="841"/>
    </location>
</feature>
<reference evidence="5" key="1">
    <citation type="submission" date="2013-10" db="EMBL/GenBank/DDBJ databases">
        <title>Genomic analysis of the causative agents of coccidiosis in chickens.</title>
        <authorList>
            <person name="Reid A.J."/>
            <person name="Blake D."/>
            <person name="Billington K."/>
            <person name="Browne H."/>
            <person name="Dunn M."/>
            <person name="Hung S."/>
            <person name="Kawahara F."/>
            <person name="Miranda-Saavedra D."/>
            <person name="Mourier T."/>
            <person name="Nagra H."/>
            <person name="Otto T.D."/>
            <person name="Rawlings N."/>
            <person name="Sanchez A."/>
            <person name="Sanders M."/>
            <person name="Subramaniam C."/>
            <person name="Tay Y."/>
            <person name="Dear P."/>
            <person name="Doerig C."/>
            <person name="Gruber A."/>
            <person name="Parkinson J."/>
            <person name="Shirley M."/>
            <person name="Wan K.L."/>
            <person name="Berriman M."/>
            <person name="Tomley F."/>
            <person name="Pain A."/>
        </authorList>
    </citation>
    <scope>NUCLEOTIDE SEQUENCE [LARGE SCALE GENOMIC DNA]</scope>
    <source>
        <strain evidence="5">Weybridge</strain>
    </source>
</reference>
<dbReference type="GO" id="GO:0071035">
    <property type="term" value="P:nuclear polyadenylation-dependent rRNA catabolic process"/>
    <property type="evidence" value="ECO:0007669"/>
    <property type="project" value="TreeGrafter"/>
</dbReference>
<dbReference type="InterPro" id="IPR044876">
    <property type="entry name" value="HRDC_dom_sf"/>
</dbReference>
<proteinExistence type="predicted"/>
<reference evidence="5" key="2">
    <citation type="submission" date="2013-10" db="EMBL/GenBank/DDBJ databases">
        <authorList>
            <person name="Aslett M."/>
        </authorList>
    </citation>
    <scope>NUCLEOTIDE SEQUENCE [LARGE SCALE GENOMIC DNA]</scope>
    <source>
        <strain evidence="5">Weybridge</strain>
    </source>
</reference>
<dbReference type="GO" id="GO:0000467">
    <property type="term" value="P:exonucleolytic trimming to generate mature 3'-end of 5.8S rRNA from tricistronic rRNA transcript (SSU-rRNA, 5.8S rRNA, LSU-rRNA)"/>
    <property type="evidence" value="ECO:0007669"/>
    <property type="project" value="InterPro"/>
</dbReference>
<dbReference type="RefSeq" id="XP_013337133.1">
    <property type="nucleotide sequence ID" value="XM_013481679.1"/>
</dbReference>
<feature type="compositionally biased region" description="Basic and acidic residues" evidence="3">
    <location>
        <begin position="970"/>
        <end position="979"/>
    </location>
</feature>
<feature type="compositionally biased region" description="Basic residues" evidence="3">
    <location>
        <begin position="1071"/>
        <end position="1081"/>
    </location>
</feature>
<dbReference type="SMART" id="SM00474">
    <property type="entry name" value="35EXOc"/>
    <property type="match status" value="1"/>
</dbReference>
<dbReference type="EMBL" id="HG721857">
    <property type="protein sequence ID" value="CDJ60483.1"/>
    <property type="molecule type" value="Genomic_DNA"/>
</dbReference>
<feature type="region of interest" description="Disordered" evidence="3">
    <location>
        <begin position="820"/>
        <end position="873"/>
    </location>
</feature>
<sequence length="1100" mass="120089">MNFCLPSVDGYLLQQQQTLEHPSEQSVPSGARNTSPETAAAVGGPSATLTLPPANSLKSLLHQIAGVVAAAQKIPGGDDYTIRTSTSSGARRATEAAAADTLRILLEIAAGCSGRTESLIPLRKAEALHRSLAHTGPSTTAHNGTGSSSSSALLEQDGQQIHEGVGTVVQGLLDELLEAVDVSLEAHRRNPQKKVCTRLSQEQQEEKSNAQKKGQKEQHQDADIAAAGGTATLHRSKRVLPLPGLLSVVEGRPQSHWAYLINNNSRRFVPRLHQKPHKKYPLPEATIEAQKHRAIRLERRRELFEDAVSTGLALETAVGHQRQLLLQQLQQQEEDIQKLQHEEDEAQKAESPEPLPHPYEGELNELEWLLPGDKQQPDIYSDFFTLKEPPMPQPVERTPLVLVETPQQLREMLDELCSGRHKVVAIDTEHHSYESYKGFVCLLQLSTCSGVGAAKDFIVDPFSLFAHLPALNELTANPKILKILHGSASDVLWLQRDFSVYLVNVFDTAVAARTLAVPGGASLANLLSFYMKKQKDKKMQLADWRVRPLTEEMKAYGRSDTHYLPYIYQCMQNQILARDDQTGMYQMSCIAPEELGAPTAVCFSGTGAHEKQQCMILVPGDAVVTNRIGSGASGRAAMLGVLERSRDICLSLYTEGPFDEEKEATQLLKRNSTALAPLSFAVLKGLLSWRDSVARKRDVSPHAVLANACILLLAQRRPLNHVQLRHAIRPTPAAVHRYGAEILKAIQGALEKTVASSLPTSVPDQHRRPGEQQQGQQQQQQSQQQQQPELIDDEDDLLPSATVLREAVAAQQQQLIASADASISASHAPKEETEACSRSKGYDSTSASSSGNSTSRSSSSYGESSKPQEQQERPVQLRGFFSMGANGPKPPVIVRVSSAVLSSHMEGMTIHRSAGPPGAPSSSENARNASHTARQVARWVYRQLQRMEKNRLLYIRTTKHCSWTATPAKQRQEQAHNDDIDSTDSLMLPAHPPPPPDPETVAALAAEQTRISVSAPAASAEAAAASDALPAPSSLHIQAKDFIEGDGDRKRGHPETADTSLGLIPVAQQTWKRRKKQRKRAAAAEGTVQSAERSDRMHGS</sequence>
<dbReference type="OMA" id="QIHEGVG"/>
<feature type="compositionally biased region" description="Low complexity" evidence="3">
    <location>
        <begin position="1014"/>
        <end position="1034"/>
    </location>
</feature>
<dbReference type="VEuPathDB" id="ToxoDB:EMWEY_00030910"/>
<dbReference type="GO" id="GO:0071044">
    <property type="term" value="P:histone mRNA catabolic process"/>
    <property type="evidence" value="ECO:0007669"/>
    <property type="project" value="TreeGrafter"/>
</dbReference>
<name>U6MBQ0_EIMMA</name>
<dbReference type="GO" id="GO:0071038">
    <property type="term" value="P:TRAMP-dependent tRNA surveillance pathway"/>
    <property type="evidence" value="ECO:0007669"/>
    <property type="project" value="TreeGrafter"/>
</dbReference>
<dbReference type="InterPro" id="IPR002562">
    <property type="entry name" value="3'-5'_exonuclease_dom"/>
</dbReference>
<feature type="compositionally biased region" description="Basic and acidic residues" evidence="3">
    <location>
        <begin position="1038"/>
        <end position="1056"/>
    </location>
</feature>
<dbReference type="InterPro" id="IPR012337">
    <property type="entry name" value="RNaseH-like_sf"/>
</dbReference>
<feature type="compositionally biased region" description="Low complexity" evidence="3">
    <location>
        <begin position="772"/>
        <end position="789"/>
    </location>
</feature>
<protein>
    <submittedName>
        <fullName evidence="5">Exosome component 10, putative</fullName>
    </submittedName>
</protein>
<dbReference type="PROSITE" id="PS50967">
    <property type="entry name" value="HRDC"/>
    <property type="match status" value="1"/>
</dbReference>
<dbReference type="GO" id="GO:0071037">
    <property type="term" value="P:nuclear polyadenylation-dependent snRNA catabolic process"/>
    <property type="evidence" value="ECO:0007669"/>
    <property type="project" value="TreeGrafter"/>
</dbReference>
<evidence type="ECO:0000259" key="4">
    <source>
        <dbReference type="PROSITE" id="PS50967"/>
    </source>
</evidence>
<feature type="region of interest" description="Disordered" evidence="3">
    <location>
        <begin position="335"/>
        <end position="356"/>
    </location>
</feature>
<dbReference type="AlphaFoldDB" id="U6MBQ0"/>
<accession>U6MBQ0</accession>
<feature type="region of interest" description="Disordered" evidence="3">
    <location>
        <begin position="189"/>
        <end position="222"/>
    </location>
</feature>
<dbReference type="InterPro" id="IPR002121">
    <property type="entry name" value="HRDC_dom"/>
</dbReference>
<feature type="region of interest" description="Disordered" evidence="3">
    <location>
        <begin position="1014"/>
        <end position="1100"/>
    </location>
</feature>
<dbReference type="Pfam" id="PF01612">
    <property type="entry name" value="DNA_pol_A_exo1"/>
    <property type="match status" value="1"/>
</dbReference>
<feature type="domain" description="HRDC" evidence="4">
    <location>
        <begin position="676"/>
        <end position="756"/>
    </location>
</feature>
<dbReference type="InterPro" id="IPR045092">
    <property type="entry name" value="Rrp6-like"/>
</dbReference>